<dbReference type="Pfam" id="PF02538">
    <property type="entry name" value="Hydantoinase_B"/>
    <property type="match status" value="1"/>
</dbReference>
<organism evidence="2 3">
    <name type="scientific">Chelativorans petroleitrophicus</name>
    <dbReference type="NCBI Taxonomy" id="2975484"/>
    <lineage>
        <taxon>Bacteria</taxon>
        <taxon>Pseudomonadati</taxon>
        <taxon>Pseudomonadota</taxon>
        <taxon>Alphaproteobacteria</taxon>
        <taxon>Hyphomicrobiales</taxon>
        <taxon>Phyllobacteriaceae</taxon>
        <taxon>Chelativorans</taxon>
    </lineage>
</organism>
<dbReference type="PANTHER" id="PTHR11365:SF23">
    <property type="entry name" value="HYPOTHETICAL 5-OXOPROLINASE (EUROFUNG)-RELATED"/>
    <property type="match status" value="1"/>
</dbReference>
<proteinExistence type="predicted"/>
<dbReference type="GO" id="GO:0017168">
    <property type="term" value="F:5-oxoprolinase (ATP-hydrolyzing) activity"/>
    <property type="evidence" value="ECO:0007669"/>
    <property type="project" value="TreeGrafter"/>
</dbReference>
<sequence>MTAKQADPITVEVVRNAIVAYADEMAEALCKSAYNMMIYEVRDYCCGLIDIEGRMISQNRGGLPIFLADLGVAVEDGIRKYGLDGFSEGDVLVMNHGHICGQHLNNVVVYAPCFHEGELIGFAANRAHWVDIGGGRQGFGSNATTDIFSEGLQMRSLKIYEAGKLNETLYQIIRDNIRYPEASLGDLRAQVASCQIGAKRYAELVARYGRETVEQCVATIWDHTDQAVRRVIERIPDGVYTAESFLDNDGRNLDTPLRIKVSVEVSGSTMTVDFSEMHPQVNSPLNSGRSGGIAAARVAFKALTSPELDVNEGCFRALNVNLPDGTILSAKPPAALGQWSIALPTVIDTILKALAPAVPELIPAAHKGDMGGCSFFGFYDDGSRFLLMNIFGGGWGGRPHEDGESAAVSVCQGDVRNTPVELQEIKYPFIIEQHALRPDSGGPGEHRGGLGIALTYRVLRDCRGNINFDRTVTPPWGLHGGKPGAVSVAIIERADGTRETVHKATDVQFRPGDRVTYLTAGGGGYGDPKKRARELVEQDIAMGIVTPEAARSEYGYAEAPEKIAANS</sequence>
<dbReference type="InterPro" id="IPR045079">
    <property type="entry name" value="Oxoprolinase-like"/>
</dbReference>
<name>A0A9X3B9F8_9HYPH</name>
<keyword evidence="3" id="KW-1185">Reference proteome</keyword>
<dbReference type="InterPro" id="IPR003692">
    <property type="entry name" value="Hydantoinase_B"/>
</dbReference>
<gene>
    <name evidence="2" type="ORF">NYR54_09155</name>
</gene>
<evidence type="ECO:0000313" key="2">
    <source>
        <dbReference type="EMBL" id="MCT8990456.1"/>
    </source>
</evidence>
<comment type="caution">
    <text evidence="2">The sequence shown here is derived from an EMBL/GenBank/DDBJ whole genome shotgun (WGS) entry which is preliminary data.</text>
</comment>
<dbReference type="Proteomes" id="UP001149009">
    <property type="component" value="Unassembled WGS sequence"/>
</dbReference>
<dbReference type="RefSeq" id="WP_261515331.1">
    <property type="nucleotide sequence ID" value="NZ_JAODNV010000009.1"/>
</dbReference>
<protein>
    <submittedName>
        <fullName evidence="2">Hydantoinase B/oxoprolinase family protein</fullName>
    </submittedName>
</protein>
<dbReference type="GO" id="GO:0005829">
    <property type="term" value="C:cytosol"/>
    <property type="evidence" value="ECO:0007669"/>
    <property type="project" value="TreeGrafter"/>
</dbReference>
<dbReference type="GO" id="GO:0006749">
    <property type="term" value="P:glutathione metabolic process"/>
    <property type="evidence" value="ECO:0007669"/>
    <property type="project" value="TreeGrafter"/>
</dbReference>
<accession>A0A9X3B9F8</accession>
<dbReference type="EMBL" id="JAODNV010000009">
    <property type="protein sequence ID" value="MCT8990456.1"/>
    <property type="molecule type" value="Genomic_DNA"/>
</dbReference>
<reference evidence="2" key="1">
    <citation type="submission" date="2022-08" db="EMBL/GenBank/DDBJ databases">
        <title>Chelativorans sichuanense sp. nov., a paraffin oil-degrading bacterium isolated from a mixture of oil-based drill cuttings and paddy soil.</title>
        <authorList>
            <person name="Yu J."/>
            <person name="Liu H."/>
            <person name="Chen Q."/>
        </authorList>
    </citation>
    <scope>NUCLEOTIDE SEQUENCE</scope>
    <source>
        <strain evidence="2">SCAU 2101</strain>
    </source>
</reference>
<evidence type="ECO:0000259" key="1">
    <source>
        <dbReference type="Pfam" id="PF02538"/>
    </source>
</evidence>
<feature type="domain" description="Hydantoinase B/oxoprolinase" evidence="1">
    <location>
        <begin position="7"/>
        <end position="528"/>
    </location>
</feature>
<evidence type="ECO:0000313" key="3">
    <source>
        <dbReference type="Proteomes" id="UP001149009"/>
    </source>
</evidence>
<dbReference type="PANTHER" id="PTHR11365">
    <property type="entry name" value="5-OXOPROLINASE RELATED"/>
    <property type="match status" value="1"/>
</dbReference>
<dbReference type="AlphaFoldDB" id="A0A9X3B9F8"/>